<sequence length="79" mass="9196">MEPLNMQRFVAHCNEQAKTVLLPSVRTTTRTWKQNGEPQLTEEIDGLFAFKLKEQSTFIPVDNVEGMRWLNPVFKRISC</sequence>
<organism evidence="1 2">
    <name type="scientific">Paenibacillus spongiae</name>
    <dbReference type="NCBI Taxonomy" id="2909671"/>
    <lineage>
        <taxon>Bacteria</taxon>
        <taxon>Bacillati</taxon>
        <taxon>Bacillota</taxon>
        <taxon>Bacilli</taxon>
        <taxon>Bacillales</taxon>
        <taxon>Paenibacillaceae</taxon>
        <taxon>Paenibacillus</taxon>
    </lineage>
</organism>
<name>A0ABY5S2X2_9BACL</name>
<reference evidence="1" key="1">
    <citation type="submission" date="2022-01" db="EMBL/GenBank/DDBJ databases">
        <title>Paenibacillus spongiae sp. nov., isolated from marine sponge.</title>
        <authorList>
            <person name="Li Z."/>
            <person name="Zhang M."/>
        </authorList>
    </citation>
    <scope>NUCLEOTIDE SEQUENCE</scope>
    <source>
        <strain evidence="1">PHS-Z3</strain>
    </source>
</reference>
<protein>
    <submittedName>
        <fullName evidence="1">Uncharacterized protein</fullName>
    </submittedName>
</protein>
<evidence type="ECO:0000313" key="2">
    <source>
        <dbReference type="Proteomes" id="UP001057877"/>
    </source>
</evidence>
<evidence type="ECO:0000313" key="1">
    <source>
        <dbReference type="EMBL" id="UVI28232.1"/>
    </source>
</evidence>
<keyword evidence="2" id="KW-1185">Reference proteome</keyword>
<proteinExistence type="predicted"/>
<gene>
    <name evidence="1" type="ORF">L1F29_22630</name>
</gene>
<accession>A0ABY5S2X2</accession>
<dbReference type="RefSeq" id="WP_258384320.1">
    <property type="nucleotide sequence ID" value="NZ_CP091430.1"/>
</dbReference>
<dbReference type="Proteomes" id="UP001057877">
    <property type="component" value="Chromosome"/>
</dbReference>
<dbReference type="EMBL" id="CP091430">
    <property type="protein sequence ID" value="UVI28232.1"/>
    <property type="molecule type" value="Genomic_DNA"/>
</dbReference>